<evidence type="ECO:0000313" key="1">
    <source>
        <dbReference type="EMBL" id="MBC1457872.1"/>
    </source>
</evidence>
<protein>
    <submittedName>
        <fullName evidence="1">Uncharacterized protein</fullName>
    </submittedName>
</protein>
<organism evidence="1 2">
    <name type="scientific">Listeria newyorkensis</name>
    <dbReference type="NCBI Taxonomy" id="1497681"/>
    <lineage>
        <taxon>Bacteria</taxon>
        <taxon>Bacillati</taxon>
        <taxon>Bacillota</taxon>
        <taxon>Bacilli</taxon>
        <taxon>Bacillales</taxon>
        <taxon>Listeriaceae</taxon>
        <taxon>Listeria</taxon>
    </lineage>
</organism>
<proteinExistence type="predicted"/>
<name>A0A841YY51_9LIST</name>
<dbReference type="Proteomes" id="UP000569903">
    <property type="component" value="Unassembled WGS sequence"/>
</dbReference>
<dbReference type="RefSeq" id="WP_185389125.1">
    <property type="nucleotide sequence ID" value="NZ_JAARQN010000006.1"/>
</dbReference>
<dbReference type="AlphaFoldDB" id="A0A841YY51"/>
<accession>A0A841YY51</accession>
<dbReference type="EMBL" id="JAARQN010000006">
    <property type="protein sequence ID" value="MBC1457872.1"/>
    <property type="molecule type" value="Genomic_DNA"/>
</dbReference>
<reference evidence="1 2" key="1">
    <citation type="submission" date="2020-03" db="EMBL/GenBank/DDBJ databases">
        <title>Soil Listeria distribution.</title>
        <authorList>
            <person name="Liao J."/>
            <person name="Wiedmann M."/>
        </authorList>
    </citation>
    <scope>NUCLEOTIDE SEQUENCE [LARGE SCALE GENOMIC DNA]</scope>
    <source>
        <strain evidence="1 2">FSL L7-1614</strain>
    </source>
</reference>
<sequence length="448" mass="51191">MKKNWTETHETNPNFKRIAINGTHLEVGNTEYPSYCIDELSRILPSELHYFALITHEVEFPTRIDYYRKLWKAYGDVLPFQDSILSREYVDQAGHTTFYGVMEFKANIASHIFDIISQFPEALVFGDERALDALDIPSIFRQHEADPAITNGQHPIQFRFLDAGFEACLYVVISDMSKVKAINFRKMGELESNGFLIPTDGSVMIASMYLEENQCIIKSDTRQAIRNLDFIPEVWQCIRLDEDALLLWVCPFVMDNEEKNIIIIKNSLAKFAFWGDGLEGIERVGDDFWLLFHEEATTDTTSNEGLAVIEKNGTRRFPLHQTASGLIFDGTAIAYDSEAKEIWLFQYSWEGKNQCICIEPSGSVQRIINCGYSPVTATITNNIIWSCNHKNVIRHDVIQETVNQFAITDESGKEIEVQHCYAFDGKIAVVSKENIVYLFQTDNIHSKG</sequence>
<gene>
    <name evidence="1" type="ORF">HB850_08885</name>
</gene>
<comment type="caution">
    <text evidence="1">The sequence shown here is derived from an EMBL/GenBank/DDBJ whole genome shotgun (WGS) entry which is preliminary data.</text>
</comment>
<evidence type="ECO:0000313" key="2">
    <source>
        <dbReference type="Proteomes" id="UP000569903"/>
    </source>
</evidence>